<evidence type="ECO:0000313" key="4">
    <source>
        <dbReference type="Proteomes" id="UP000480178"/>
    </source>
</evidence>
<dbReference type="EMBL" id="CP048222">
    <property type="protein sequence ID" value="QHT70385.1"/>
    <property type="molecule type" value="Genomic_DNA"/>
</dbReference>
<proteinExistence type="predicted"/>
<protein>
    <submittedName>
        <fullName evidence="3">DinB family protein</fullName>
    </submittedName>
</protein>
<dbReference type="Proteomes" id="UP000480178">
    <property type="component" value="Chromosome"/>
</dbReference>
<feature type="signal peptide" evidence="1">
    <location>
        <begin position="1"/>
        <end position="24"/>
    </location>
</feature>
<keyword evidence="1" id="KW-0732">Signal</keyword>
<evidence type="ECO:0000256" key="1">
    <source>
        <dbReference type="SAM" id="SignalP"/>
    </source>
</evidence>
<reference evidence="3 4" key="1">
    <citation type="submission" date="2020-01" db="EMBL/GenBank/DDBJ databases">
        <authorList>
            <person name="Kim M.K."/>
        </authorList>
    </citation>
    <scope>NUCLEOTIDE SEQUENCE [LARGE SCALE GENOMIC DNA]</scope>
    <source>
        <strain evidence="3 4">172606-1</strain>
    </source>
</reference>
<dbReference type="Gene3D" id="1.20.120.450">
    <property type="entry name" value="dinb family like domain"/>
    <property type="match status" value="1"/>
</dbReference>
<keyword evidence="4" id="KW-1185">Reference proteome</keyword>
<organism evidence="3 4">
    <name type="scientific">Rhodocytophaga rosea</name>
    <dbReference type="NCBI Taxonomy" id="2704465"/>
    <lineage>
        <taxon>Bacteria</taxon>
        <taxon>Pseudomonadati</taxon>
        <taxon>Bacteroidota</taxon>
        <taxon>Cytophagia</taxon>
        <taxon>Cytophagales</taxon>
        <taxon>Rhodocytophagaceae</taxon>
        <taxon>Rhodocytophaga</taxon>
    </lineage>
</organism>
<sequence>MRPIHYYCILQAILFILSSPIAVAQQDAFLKELAERWETSRQYMITVAEAMPEKDYTFKPTPEEMSFAEQLMHIAWVIDWHAFSKADGQEFKPRIDDFKTVGRSKKEMIGMINREFERAAKLLATFDPARLDETGTYAKFTRTRRQFFMLMADHVTHHRAQMLVYLRLKGIVSPSYIEFQ</sequence>
<feature type="chain" id="PRO_5025608258" evidence="1">
    <location>
        <begin position="25"/>
        <end position="180"/>
    </location>
</feature>
<dbReference type="SUPFAM" id="SSF109854">
    <property type="entry name" value="DinB/YfiT-like putative metalloenzymes"/>
    <property type="match status" value="1"/>
</dbReference>
<evidence type="ECO:0000313" key="3">
    <source>
        <dbReference type="EMBL" id="QHT70385.1"/>
    </source>
</evidence>
<feature type="domain" description="DinB-like" evidence="2">
    <location>
        <begin position="37"/>
        <end position="162"/>
    </location>
</feature>
<dbReference type="Pfam" id="PF12867">
    <property type="entry name" value="DinB_2"/>
    <property type="match status" value="1"/>
</dbReference>
<dbReference type="InterPro" id="IPR034660">
    <property type="entry name" value="DinB/YfiT-like"/>
</dbReference>
<dbReference type="KEGG" id="rhoz:GXP67_28885"/>
<dbReference type="AlphaFoldDB" id="A0A6C0GQM7"/>
<dbReference type="RefSeq" id="WP_162446364.1">
    <property type="nucleotide sequence ID" value="NZ_CP048222.1"/>
</dbReference>
<dbReference type="InterPro" id="IPR024775">
    <property type="entry name" value="DinB-like"/>
</dbReference>
<evidence type="ECO:0000259" key="2">
    <source>
        <dbReference type="Pfam" id="PF12867"/>
    </source>
</evidence>
<name>A0A6C0GQM7_9BACT</name>
<gene>
    <name evidence="3" type="ORF">GXP67_28885</name>
</gene>
<accession>A0A6C0GQM7</accession>